<dbReference type="OrthoDB" id="122670at2"/>
<reference evidence="2" key="1">
    <citation type="journal article" date="2018" name="Front. Microbiol.">
        <title>Genome-Based Analysis Reveals the Taxonomy and Diversity of the Family Idiomarinaceae.</title>
        <authorList>
            <person name="Liu Y."/>
            <person name="Lai Q."/>
            <person name="Shao Z."/>
        </authorList>
    </citation>
    <scope>NUCLEOTIDE SEQUENCE [LARGE SCALE GENOMIC DNA]</scope>
    <source>
        <strain evidence="2">GBPy7</strain>
    </source>
</reference>
<evidence type="ECO:0000313" key="1">
    <source>
        <dbReference type="EMBL" id="RUO18524.1"/>
    </source>
</evidence>
<gene>
    <name evidence="1" type="ORF">CWE08_11445</name>
</gene>
<dbReference type="InterPro" id="IPR025427">
    <property type="entry name" value="DUF4160"/>
</dbReference>
<proteinExistence type="predicted"/>
<dbReference type="Pfam" id="PF13711">
    <property type="entry name" value="DUF4160"/>
    <property type="match status" value="1"/>
</dbReference>
<name>A0A432VQP6_9GAMM</name>
<organism evidence="1 2">
    <name type="scientific">Aliidiomarina iranensis</name>
    <dbReference type="NCBI Taxonomy" id="1434071"/>
    <lineage>
        <taxon>Bacteria</taxon>
        <taxon>Pseudomonadati</taxon>
        <taxon>Pseudomonadota</taxon>
        <taxon>Gammaproteobacteria</taxon>
        <taxon>Alteromonadales</taxon>
        <taxon>Idiomarinaceae</taxon>
        <taxon>Aliidiomarina</taxon>
    </lineage>
</organism>
<dbReference type="AlphaFoldDB" id="A0A432VQP6"/>
<protein>
    <recommendedName>
        <fullName evidence="3">DUF4160 domain-containing protein</fullName>
    </recommendedName>
</protein>
<evidence type="ECO:0000313" key="2">
    <source>
        <dbReference type="Proteomes" id="UP000288395"/>
    </source>
</evidence>
<comment type="caution">
    <text evidence="1">The sequence shown here is derived from an EMBL/GenBank/DDBJ whole genome shotgun (WGS) entry which is preliminary data.</text>
</comment>
<evidence type="ECO:0008006" key="3">
    <source>
        <dbReference type="Google" id="ProtNLM"/>
    </source>
</evidence>
<keyword evidence="2" id="KW-1185">Reference proteome</keyword>
<accession>A0A432VQP6</accession>
<dbReference type="Proteomes" id="UP000288395">
    <property type="component" value="Unassembled WGS sequence"/>
</dbReference>
<dbReference type="EMBL" id="PIPJ01000011">
    <property type="protein sequence ID" value="RUO18524.1"/>
    <property type="molecule type" value="Genomic_DNA"/>
</dbReference>
<sequence length="78" mass="9235">MPTVLRIGPYRFFFYSNENAEPAHIHIQREKMLAKFWLKPVALASSTRFAPEELRKLEQLVVENRDTFLEAWNGYFSS</sequence>
<dbReference type="RefSeq" id="WP_126768351.1">
    <property type="nucleotide sequence ID" value="NZ_PIPJ01000011.1"/>
</dbReference>